<organism evidence="1 2">
    <name type="scientific">Tagetes erecta</name>
    <name type="common">African marigold</name>
    <dbReference type="NCBI Taxonomy" id="13708"/>
    <lineage>
        <taxon>Eukaryota</taxon>
        <taxon>Viridiplantae</taxon>
        <taxon>Streptophyta</taxon>
        <taxon>Embryophyta</taxon>
        <taxon>Tracheophyta</taxon>
        <taxon>Spermatophyta</taxon>
        <taxon>Magnoliopsida</taxon>
        <taxon>eudicotyledons</taxon>
        <taxon>Gunneridae</taxon>
        <taxon>Pentapetalae</taxon>
        <taxon>asterids</taxon>
        <taxon>campanulids</taxon>
        <taxon>Asterales</taxon>
        <taxon>Asteraceae</taxon>
        <taxon>Asteroideae</taxon>
        <taxon>Heliantheae alliance</taxon>
        <taxon>Tageteae</taxon>
        <taxon>Tagetes</taxon>
    </lineage>
</organism>
<proteinExistence type="predicted"/>
<dbReference type="Proteomes" id="UP001229421">
    <property type="component" value="Unassembled WGS sequence"/>
</dbReference>
<dbReference type="EMBL" id="JAUHHV010000004">
    <property type="protein sequence ID" value="KAK1426679.1"/>
    <property type="molecule type" value="Genomic_DNA"/>
</dbReference>
<dbReference type="AlphaFoldDB" id="A0AAD8NZL7"/>
<reference evidence="1" key="1">
    <citation type="journal article" date="2023" name="bioRxiv">
        <title>Improved chromosome-level genome assembly for marigold (Tagetes erecta).</title>
        <authorList>
            <person name="Jiang F."/>
            <person name="Yuan L."/>
            <person name="Wang S."/>
            <person name="Wang H."/>
            <person name="Xu D."/>
            <person name="Wang A."/>
            <person name="Fan W."/>
        </authorList>
    </citation>
    <scope>NUCLEOTIDE SEQUENCE</scope>
    <source>
        <strain evidence="1">WSJ</strain>
        <tissue evidence="1">Leaf</tissue>
    </source>
</reference>
<sequence length="92" mass="10835">MIQEIRKKKKNEKRFVRLSHQLKAQVTYNNNITSSFEERFVTHFTHPHKCLHQQFNTFFIYTPSRQCLHSSPAISDSTYLIDSFISSLTGIS</sequence>
<keyword evidence="2" id="KW-1185">Reference proteome</keyword>
<name>A0AAD8NZL7_TARER</name>
<evidence type="ECO:0000313" key="1">
    <source>
        <dbReference type="EMBL" id="KAK1426679.1"/>
    </source>
</evidence>
<protein>
    <submittedName>
        <fullName evidence="1">Uncharacterized protein</fullName>
    </submittedName>
</protein>
<comment type="caution">
    <text evidence="1">The sequence shown here is derived from an EMBL/GenBank/DDBJ whole genome shotgun (WGS) entry which is preliminary data.</text>
</comment>
<accession>A0AAD8NZL7</accession>
<gene>
    <name evidence="1" type="ORF">QVD17_15356</name>
</gene>
<evidence type="ECO:0000313" key="2">
    <source>
        <dbReference type="Proteomes" id="UP001229421"/>
    </source>
</evidence>